<feature type="domain" description="Ricin B lectin" evidence="1">
    <location>
        <begin position="663"/>
        <end position="799"/>
    </location>
</feature>
<dbReference type="EMBL" id="CP002271">
    <property type="protein sequence ID" value="ADO72059.1"/>
    <property type="molecule type" value="Genomic_DNA"/>
</dbReference>
<dbReference type="CDD" id="cd00161">
    <property type="entry name" value="beta-trefoil_Ricin-like"/>
    <property type="match status" value="2"/>
</dbReference>
<dbReference type="PANTHER" id="PTHR31151">
    <property type="entry name" value="PROLINE-TRNA LIGASE (DUF1680)"/>
    <property type="match status" value="1"/>
</dbReference>
<reference evidence="2 4" key="2">
    <citation type="journal article" date="2011" name="Mol. Biol. Evol.">
        <title>Comparative genomic analysis of fruiting body formation in Myxococcales.</title>
        <authorList>
            <person name="Huntley S."/>
            <person name="Hamann N."/>
            <person name="Wegener-Feldbrugge S."/>
            <person name="Treuner-Lange A."/>
            <person name="Kube M."/>
            <person name="Reinhardt R."/>
            <person name="Klages S."/>
            <person name="Muller R."/>
            <person name="Ronning C.M."/>
            <person name="Nierman W.C."/>
            <person name="Sogaard-Andersen L."/>
        </authorList>
    </citation>
    <scope>NUCLEOTIDE SEQUENCE [LARGE SCALE GENOMIC DNA]</scope>
    <source>
        <strain evidence="2 4">DW4/3-1</strain>
    </source>
</reference>
<dbReference type="InterPro" id="IPR000772">
    <property type="entry name" value="Ricin_B_lectin"/>
</dbReference>
<dbReference type="Proteomes" id="UP000001351">
    <property type="component" value="Chromosome"/>
</dbReference>
<name>Q08YS6_STIAD</name>
<dbReference type="eggNOG" id="COG3533">
    <property type="taxonomic scope" value="Bacteria"/>
</dbReference>
<dbReference type="SUPFAM" id="SSF50370">
    <property type="entry name" value="Ricin B-like lectins"/>
    <property type="match status" value="2"/>
</dbReference>
<dbReference type="SMART" id="SM00458">
    <property type="entry name" value="RICIN"/>
    <property type="match status" value="2"/>
</dbReference>
<feature type="domain" description="Ricin B lectin" evidence="1">
    <location>
        <begin position="801"/>
        <end position="940"/>
    </location>
</feature>
<dbReference type="InterPro" id="IPR012878">
    <property type="entry name" value="Beta-AFase-like_GH127_cat"/>
</dbReference>
<dbReference type="CAZy" id="CBM13">
    <property type="family name" value="Carbohydrate-Binding Module Family 13"/>
</dbReference>
<reference evidence="3 5" key="1">
    <citation type="submission" date="2006-04" db="EMBL/GenBank/DDBJ databases">
        <authorList>
            <person name="Nierman W.C."/>
        </authorList>
    </citation>
    <scope>NUCLEOTIDE SEQUENCE [LARGE SCALE GENOMIC DNA]</scope>
    <source>
        <strain evidence="3 5">DW4/3-1</strain>
    </source>
</reference>
<dbReference type="PANTHER" id="PTHR31151:SF0">
    <property type="entry name" value="PROLINE-TRNA LIGASE (DUF1680)"/>
    <property type="match status" value="1"/>
</dbReference>
<dbReference type="PROSITE" id="PS50231">
    <property type="entry name" value="RICIN_B_LECTIN"/>
    <property type="match status" value="2"/>
</dbReference>
<dbReference type="InterPro" id="IPR008928">
    <property type="entry name" value="6-hairpin_glycosidase_sf"/>
</dbReference>
<gene>
    <name evidence="2" type="primary">merU</name>
    <name evidence="2" type="ordered locus">STAUR_4279</name>
    <name evidence="3" type="ORF">STIAU_6488</name>
</gene>
<dbReference type="PATRIC" id="fig|378806.16.peg.4693"/>
<dbReference type="EMBL" id="AAMD01000076">
    <property type="protein sequence ID" value="EAU65638.1"/>
    <property type="molecule type" value="Genomic_DNA"/>
</dbReference>
<dbReference type="OrthoDB" id="5477736at2"/>
<evidence type="ECO:0000259" key="1">
    <source>
        <dbReference type="SMART" id="SM00458"/>
    </source>
</evidence>
<dbReference type="SUPFAM" id="SSF48208">
    <property type="entry name" value="Six-hairpin glycosidases"/>
    <property type="match status" value="1"/>
</dbReference>
<dbReference type="GO" id="GO:0005975">
    <property type="term" value="P:carbohydrate metabolic process"/>
    <property type="evidence" value="ECO:0007669"/>
    <property type="project" value="InterPro"/>
</dbReference>
<keyword evidence="4" id="KW-1185">Reference proteome</keyword>
<organism evidence="3 5">
    <name type="scientific">Stigmatella aurantiaca (strain DW4/3-1)</name>
    <dbReference type="NCBI Taxonomy" id="378806"/>
    <lineage>
        <taxon>Bacteria</taxon>
        <taxon>Pseudomonadati</taxon>
        <taxon>Myxococcota</taxon>
        <taxon>Myxococcia</taxon>
        <taxon>Myxococcales</taxon>
        <taxon>Cystobacterineae</taxon>
        <taxon>Archangiaceae</taxon>
        <taxon>Stigmatella</taxon>
    </lineage>
</organism>
<dbReference type="Pfam" id="PF07944">
    <property type="entry name" value="Beta-AFase-like_GH127_cat"/>
    <property type="match status" value="1"/>
</dbReference>
<dbReference type="HOGENOM" id="CLU_016354_0_0_7"/>
<dbReference type="Proteomes" id="UP000032702">
    <property type="component" value="Unassembled WGS sequence"/>
</dbReference>
<dbReference type="Pfam" id="PF20736">
    <property type="entry name" value="Glyco_hydro127M"/>
    <property type="match status" value="1"/>
</dbReference>
<sequence>MKIDRRELIKGGLAAAGAAVVARPGEAQAAAAAAYMLNRSPLRPDAFLRLPPGAVRPQGWLATQLDRQVNGLCGRFMEVSHFLQYDNTGWTRPNLGGWEEVTYWLRGYVDLGYVTGNPTVLSTASRWIDGVLGTQASDGFFGPTGLRTSLNGHADVWPHMPMLQALRAHAEYTGDSRIVPFLTRFFSYLNGQPTGVFRDGWGTWRWGDAIDVIYWLYNHTGDPFLLDLVRKIHSNSANWVDGLPNLHNVNIAQGFREPAQYGVLSGEARHRTASYDRYNDVQARFGQFPGGGFAGDENIRAGLVDPRQGFETCGIVEYMLSHELLNRITGDPVWADRVEDLAFNSLPAALDPLGRSIHYITSANSIDLDNAPKTLGQFQNGFAMQSYKSGIDEYRCCPHNYGMGWPYFVEEMWLATPDGGLCAAMYGPCTVTATVAGGVRVTITENTHYPFTDTITLSLAMTGPATFPLQLRIPAWCTAPELRINGATVPVSGGPRYASTTRTWANGDTVTLRLPMRPTVRTWPAQHNAVSVNHGPLTFSLRITENWVQTGGTAQWPQYDVHAGSSWNYGLVPGAAISVTTGVGNLADPFTPANAPIRLTTSGQRIDGWQADSQHVVTPLQDGPIATATPVEPVTLIPMGAARLRITAFPQTGGTRAWVPQGANYRLQNRHSGKVLGVDGMSGADSANVVQFDDNGTADHLWRIIDAGGGFVKLQNVNSSKVLAVENMSTANSARVQQYSDVGSADHRWQLIDSGNGWMRLRNGNSGKVLGVSGMSTANSAQAVQFDDTGTADHDWRLIPDGSIKIQNVHSGKMLAVENMSTANSARVQQYSDVGSADHRWVFLPDANGYFRIRNVNSGKVLGVSGMSTADSAQVVQFDDTGTADHLWRIRVNTGGSGSVRIQNANSGKVLAVHNASTADSANVEQYQDNGTPDHNWLIK</sequence>
<protein>
    <submittedName>
        <fullName evidence="2">Conserved uncharacterized protein MerU</fullName>
    </submittedName>
</protein>
<dbReference type="AlphaFoldDB" id="Q08YS6"/>
<proteinExistence type="predicted"/>
<evidence type="ECO:0000313" key="3">
    <source>
        <dbReference type="EMBL" id="EAU65638.1"/>
    </source>
</evidence>
<dbReference type="PROSITE" id="PS51318">
    <property type="entry name" value="TAT"/>
    <property type="match status" value="1"/>
</dbReference>
<evidence type="ECO:0000313" key="2">
    <source>
        <dbReference type="EMBL" id="ADO72059.1"/>
    </source>
</evidence>
<dbReference type="InterPro" id="IPR049046">
    <property type="entry name" value="Beta-AFase-like_GH127_middle"/>
</dbReference>
<evidence type="ECO:0000313" key="5">
    <source>
        <dbReference type="Proteomes" id="UP000032702"/>
    </source>
</evidence>
<dbReference type="STRING" id="378806.STAUR_4279"/>
<dbReference type="Gene3D" id="2.80.10.50">
    <property type="match status" value="4"/>
</dbReference>
<dbReference type="Pfam" id="PF14200">
    <property type="entry name" value="RicinB_lectin_2"/>
    <property type="match status" value="3"/>
</dbReference>
<dbReference type="KEGG" id="sur:STAUR_4279"/>
<dbReference type="InterPro" id="IPR006311">
    <property type="entry name" value="TAT_signal"/>
</dbReference>
<accession>Q08YS6</accession>
<dbReference type="InterPro" id="IPR035992">
    <property type="entry name" value="Ricin_B-like_lectins"/>
</dbReference>
<evidence type="ECO:0000313" key="4">
    <source>
        <dbReference type="Proteomes" id="UP000001351"/>
    </source>
</evidence>
<dbReference type="RefSeq" id="WP_002615070.1">
    <property type="nucleotide sequence ID" value="NC_014623.1"/>
</dbReference>